<dbReference type="InterPro" id="IPR004089">
    <property type="entry name" value="MCPsignal_dom"/>
</dbReference>
<evidence type="ECO:0000256" key="3">
    <source>
        <dbReference type="PROSITE-ProRule" id="PRU00284"/>
    </source>
</evidence>
<dbReference type="PANTHER" id="PTHR32089:SF112">
    <property type="entry name" value="LYSOZYME-LIKE PROTEIN-RELATED"/>
    <property type="match status" value="1"/>
</dbReference>
<reference evidence="7 8" key="1">
    <citation type="submission" date="2018-08" db="EMBL/GenBank/DDBJ databases">
        <title>Genomic Encyclopedia of Type Strains, Phase III (KMG-III): the genomes of soil and plant-associated and newly described type strains.</title>
        <authorList>
            <person name="Whitman W."/>
        </authorList>
    </citation>
    <scope>NUCLEOTIDE SEQUENCE [LARGE SCALE GENOMIC DNA]</scope>
    <source>
        <strain evidence="7 8">CECT 7375</strain>
    </source>
</reference>
<keyword evidence="8" id="KW-1185">Reference proteome</keyword>
<evidence type="ECO:0000256" key="4">
    <source>
        <dbReference type="SAM" id="Coils"/>
    </source>
</evidence>
<dbReference type="CDD" id="cd00130">
    <property type="entry name" value="PAS"/>
    <property type="match status" value="2"/>
</dbReference>
<dbReference type="SUPFAM" id="SSF58104">
    <property type="entry name" value="Methyl-accepting chemotaxis protein (MCP) signaling domain"/>
    <property type="match status" value="1"/>
</dbReference>
<dbReference type="GO" id="GO:0006935">
    <property type="term" value="P:chemotaxis"/>
    <property type="evidence" value="ECO:0007669"/>
    <property type="project" value="UniProtKB-ARBA"/>
</dbReference>
<dbReference type="InterPro" id="IPR035965">
    <property type="entry name" value="PAS-like_dom_sf"/>
</dbReference>
<dbReference type="SUPFAM" id="SSF55785">
    <property type="entry name" value="PYP-like sensor domain (PAS domain)"/>
    <property type="match status" value="2"/>
</dbReference>
<proteinExistence type="predicted"/>
<sequence>MFGRKKAQQDYDLLQQEVLSLRQVRDRLDREMLSLTLSDSGEVIKVNSLFLEELNLQEKDVLGKKMVDLVPKDLRDTAHFKLMKDSISSGKHWAGAFQVARHENSHAWLRAIVQPVRRLDGSIDYISVHANNLTRTIESSIQHENLIKALQRSTAVVEFDLNGQFITANDKFLNSMGYTKEQLEGKHHRLFCSQEEVESKEYREFWERLKRGEFIADRFKRFNSRGETVWLEASYNPISDTHGQFYKVVKFATIITDQVNQEQAIGLAANLAYETSKVTDETAVKGSDIIKNTVAVMNELANQMTLVSKGISDLDEQSEKVGNIIKSISEIADQTNLLALNAAIEAARAGEQGRGFAVVADEVRQLASRTSNATDEIVEVVERNQALAKEAVSMVEHGRKQTEQGLSLAGEAGEVIIEIQTGAKEVVDAVSEFANYIKP</sequence>
<dbReference type="CDD" id="cd11386">
    <property type="entry name" value="MCP_signal"/>
    <property type="match status" value="1"/>
</dbReference>
<dbReference type="InterPro" id="IPR013655">
    <property type="entry name" value="PAS_fold_3"/>
</dbReference>
<evidence type="ECO:0000259" key="5">
    <source>
        <dbReference type="PROSITE" id="PS50111"/>
    </source>
</evidence>
<accession>A0A3E0DH43</accession>
<dbReference type="PANTHER" id="PTHR32089">
    <property type="entry name" value="METHYL-ACCEPTING CHEMOTAXIS PROTEIN MCPB"/>
    <property type="match status" value="1"/>
</dbReference>
<dbReference type="GO" id="GO:0007165">
    <property type="term" value="P:signal transduction"/>
    <property type="evidence" value="ECO:0007669"/>
    <property type="project" value="UniProtKB-KW"/>
</dbReference>
<feature type="domain" description="PAS" evidence="6">
    <location>
        <begin position="142"/>
        <end position="186"/>
    </location>
</feature>
<evidence type="ECO:0000256" key="2">
    <source>
        <dbReference type="ARBA" id="ARBA00023224"/>
    </source>
</evidence>
<dbReference type="AlphaFoldDB" id="A0A3E0DH43"/>
<dbReference type="Pfam" id="PF13426">
    <property type="entry name" value="PAS_9"/>
    <property type="match status" value="1"/>
</dbReference>
<dbReference type="Pfam" id="PF08447">
    <property type="entry name" value="PAS_3"/>
    <property type="match status" value="1"/>
</dbReference>
<evidence type="ECO:0000313" key="8">
    <source>
        <dbReference type="Proteomes" id="UP000256542"/>
    </source>
</evidence>
<keyword evidence="2 3" id="KW-0807">Transducer</keyword>
<dbReference type="Gene3D" id="1.10.287.950">
    <property type="entry name" value="Methyl-accepting chemotaxis protein"/>
    <property type="match status" value="1"/>
</dbReference>
<comment type="subcellular location">
    <subcellularLocation>
        <location evidence="1">Membrane</location>
    </subcellularLocation>
</comment>
<feature type="coiled-coil region" evidence="4">
    <location>
        <begin position="4"/>
        <end position="31"/>
    </location>
</feature>
<keyword evidence="4" id="KW-0175">Coiled coil</keyword>
<evidence type="ECO:0000256" key="1">
    <source>
        <dbReference type="ARBA" id="ARBA00004370"/>
    </source>
</evidence>
<feature type="domain" description="Methyl-accepting transducer" evidence="5">
    <location>
        <begin position="239"/>
        <end position="439"/>
    </location>
</feature>
<organism evidence="7 8">
    <name type="scientific">Marinomonas pollencensis</name>
    <dbReference type="NCBI Taxonomy" id="491954"/>
    <lineage>
        <taxon>Bacteria</taxon>
        <taxon>Pseudomonadati</taxon>
        <taxon>Pseudomonadota</taxon>
        <taxon>Gammaproteobacteria</taxon>
        <taxon>Oceanospirillales</taxon>
        <taxon>Oceanospirillaceae</taxon>
        <taxon>Marinomonas</taxon>
    </lineage>
</organism>
<evidence type="ECO:0000259" key="6">
    <source>
        <dbReference type="PROSITE" id="PS50112"/>
    </source>
</evidence>
<dbReference type="PROSITE" id="PS50111">
    <property type="entry name" value="CHEMOTAXIS_TRANSDUC_2"/>
    <property type="match status" value="1"/>
</dbReference>
<dbReference type="PROSITE" id="PS50112">
    <property type="entry name" value="PAS"/>
    <property type="match status" value="1"/>
</dbReference>
<dbReference type="GO" id="GO:0016020">
    <property type="term" value="C:membrane"/>
    <property type="evidence" value="ECO:0007669"/>
    <property type="project" value="UniProtKB-SubCell"/>
</dbReference>
<dbReference type="Proteomes" id="UP000256542">
    <property type="component" value="Unassembled WGS sequence"/>
</dbReference>
<evidence type="ECO:0000313" key="7">
    <source>
        <dbReference type="EMBL" id="REG81292.1"/>
    </source>
</evidence>
<dbReference type="SMART" id="SM00283">
    <property type="entry name" value="MA"/>
    <property type="match status" value="1"/>
</dbReference>
<comment type="caution">
    <text evidence="7">The sequence shown here is derived from an EMBL/GenBank/DDBJ whole genome shotgun (WGS) entry which is preliminary data.</text>
</comment>
<dbReference type="InterPro" id="IPR000014">
    <property type="entry name" value="PAS"/>
</dbReference>
<dbReference type="NCBIfam" id="TIGR00229">
    <property type="entry name" value="sensory_box"/>
    <property type="match status" value="2"/>
</dbReference>
<dbReference type="Gene3D" id="3.30.450.20">
    <property type="entry name" value="PAS domain"/>
    <property type="match status" value="2"/>
</dbReference>
<gene>
    <name evidence="7" type="ORF">DFP81_11513</name>
</gene>
<dbReference type="OrthoDB" id="9765776at2"/>
<protein>
    <submittedName>
        <fullName evidence="7">Methyl-accepting chemotaxis sensory transducer with Pas/Pac sensor</fullName>
    </submittedName>
</protein>
<dbReference type="RefSeq" id="WP_115898871.1">
    <property type="nucleotide sequence ID" value="NZ_QUNG01000015.1"/>
</dbReference>
<dbReference type="Pfam" id="PF00015">
    <property type="entry name" value="MCPsignal"/>
    <property type="match status" value="1"/>
</dbReference>
<dbReference type="EMBL" id="QUNG01000015">
    <property type="protein sequence ID" value="REG81292.1"/>
    <property type="molecule type" value="Genomic_DNA"/>
</dbReference>
<name>A0A3E0DH43_9GAMM</name>